<organism evidence="3 4">
    <name type="scientific">Actinoplanes teichomyceticus</name>
    <dbReference type="NCBI Taxonomy" id="1867"/>
    <lineage>
        <taxon>Bacteria</taxon>
        <taxon>Bacillati</taxon>
        <taxon>Actinomycetota</taxon>
        <taxon>Actinomycetes</taxon>
        <taxon>Micromonosporales</taxon>
        <taxon>Micromonosporaceae</taxon>
        <taxon>Actinoplanes</taxon>
    </lineage>
</organism>
<protein>
    <submittedName>
        <fullName evidence="3">Uncharacterized protein</fullName>
    </submittedName>
</protein>
<evidence type="ECO:0000256" key="2">
    <source>
        <dbReference type="SAM" id="Phobius"/>
    </source>
</evidence>
<reference evidence="3 4" key="1">
    <citation type="submission" date="2019-06" db="EMBL/GenBank/DDBJ databases">
        <title>Sequencing the genomes of 1000 actinobacteria strains.</title>
        <authorList>
            <person name="Klenk H.-P."/>
        </authorList>
    </citation>
    <scope>NUCLEOTIDE SEQUENCE [LARGE SCALE GENOMIC DNA]</scope>
    <source>
        <strain evidence="3 4">DSM 43866</strain>
    </source>
</reference>
<dbReference type="EMBL" id="VIWY01000003">
    <property type="protein sequence ID" value="TWG20549.1"/>
    <property type="molecule type" value="Genomic_DNA"/>
</dbReference>
<accession>A0A561W9N4</accession>
<evidence type="ECO:0000313" key="3">
    <source>
        <dbReference type="EMBL" id="TWG20549.1"/>
    </source>
</evidence>
<comment type="caution">
    <text evidence="3">The sequence shown here is derived from an EMBL/GenBank/DDBJ whole genome shotgun (WGS) entry which is preliminary data.</text>
</comment>
<gene>
    <name evidence="3" type="ORF">FHX34_10377</name>
</gene>
<keyword evidence="2" id="KW-1133">Transmembrane helix</keyword>
<evidence type="ECO:0000313" key="4">
    <source>
        <dbReference type="Proteomes" id="UP000320239"/>
    </source>
</evidence>
<feature type="transmembrane region" description="Helical" evidence="2">
    <location>
        <begin position="44"/>
        <end position="62"/>
    </location>
</feature>
<dbReference type="Proteomes" id="UP000320239">
    <property type="component" value="Unassembled WGS sequence"/>
</dbReference>
<dbReference type="AlphaFoldDB" id="A0A561W9N4"/>
<feature type="compositionally biased region" description="Basic and acidic residues" evidence="1">
    <location>
        <begin position="10"/>
        <end position="32"/>
    </location>
</feature>
<evidence type="ECO:0000256" key="1">
    <source>
        <dbReference type="SAM" id="MobiDB-lite"/>
    </source>
</evidence>
<feature type="region of interest" description="Disordered" evidence="1">
    <location>
        <begin position="1"/>
        <end position="32"/>
    </location>
</feature>
<name>A0A561W9N4_ACTTI</name>
<proteinExistence type="predicted"/>
<keyword evidence="2" id="KW-0472">Membrane</keyword>
<keyword evidence="4" id="KW-1185">Reference proteome</keyword>
<sequence>MTTPAPGRPGPDDNIRKSRVERRRDRIRRDVQQARTGRHIVPTWLMATVLGLILAGWLYLIITR</sequence>
<keyword evidence="2" id="KW-0812">Transmembrane</keyword>
<dbReference type="RefSeq" id="WP_122979301.1">
    <property type="nucleotide sequence ID" value="NZ_BOMX01000139.1"/>
</dbReference>